<dbReference type="Proteomes" id="UP000767947">
    <property type="component" value="Unassembled WGS sequence"/>
</dbReference>
<feature type="signal peptide" evidence="1">
    <location>
        <begin position="1"/>
        <end position="19"/>
    </location>
</feature>
<name>A0ABX1QR55_9FLAO</name>
<dbReference type="RefSeq" id="WP_394352777.1">
    <property type="nucleotide sequence ID" value="NZ_JAAMPT010000186.1"/>
</dbReference>
<evidence type="ECO:0000256" key="1">
    <source>
        <dbReference type="SAM" id="SignalP"/>
    </source>
</evidence>
<evidence type="ECO:0008006" key="4">
    <source>
        <dbReference type="Google" id="ProtNLM"/>
    </source>
</evidence>
<dbReference type="EMBL" id="JAAMPT010000186">
    <property type="protein sequence ID" value="NMH23905.1"/>
    <property type="molecule type" value="Genomic_DNA"/>
</dbReference>
<keyword evidence="3" id="KW-1185">Reference proteome</keyword>
<evidence type="ECO:0000313" key="2">
    <source>
        <dbReference type="EMBL" id="NMH23905.1"/>
    </source>
</evidence>
<comment type="caution">
    <text evidence="2">The sequence shown here is derived from an EMBL/GenBank/DDBJ whole genome shotgun (WGS) entry which is preliminary data.</text>
</comment>
<accession>A0ABX1QR55</accession>
<keyword evidence="1" id="KW-0732">Signal</keyword>
<sequence length="957" mass="98168">MIKVVRLILVLMFATTAWAQTQPNDCVNALIVCGNGAFSSNASGSGNTQEVNACGGFESNTIWLLVNVVQAGTLGFEIIPDDPSITVDYDFWVFGPNPVCGALGSPIRCATTNPQEAGLTSNHTGMNGTSLATQVGPGSNGNGYVRWLNVLAGQSYYIVIDRPVGDGGFQIQWTGTATNGTGAFTAPPSANSIPDVSTCSNTPNIGIFNLDTVRPSINPDTTNNTISFHTSLEDAVDNVNPLPNIYANTSNPQTIYVRVTNNVAGCYTTTDFDLVVNQVPNATISVSSSSICNGDSVTVTFTGTPNATFDYNVGGGPTITNVLNASGLYNIVYTPTASTTFTLTGVRRLDGSGNVICYQPLNQSVTVLVSPVLTASISGTTSVCSGDTAVVTFTGTPNTTVTYTVNGGSNQTILLNGTGTASLTTPVLAATETYDLVSVSTNGTPVCSQNVSGSVAITVLPIPTVTISGTTTICSGSTTIITFSGTPNAEVIYTVDGGSNQTILLNGTGFATLTTPALVANTIYELVSVTLVGTPACNQTQSGSAVITISAPPTASISGTTTICSGNTTPITFTGTANATVTYTVNGGSNQTIVLDGLGAATLNPVLTSDTTYALVNVSLAGTPPCSQTVSGSAIVTVEPIPTVTISGATTMLCEGDSTIINFLGTPNAIVTYTINGGVNQTVSIGPAGNVGILTESLTVNTTYSLVSIVDNNGSPPACGQNISGSVLVTVNPKPVLTNLPSNVITCSGQLITMPAYTVNPSDSVLSWTNDTPSIGLAASGNGTISSFTAVNNSNTVVTATIVIRATRQGCTTTSTFTITINPLPLANPVITDYALCDYNNPGDEEEVFTLDTKTLEIANGQTGVTVTYYATQTDAQNQTNGLPNSYTNTSNPQQIWINISDNVTGCNTVSSFNLVINPLPLAVTPLPINECSTGSSITQAEFDLTVNENVITGGVP</sequence>
<gene>
    <name evidence="2" type="ORF">G6042_01320</name>
</gene>
<feature type="non-terminal residue" evidence="2">
    <location>
        <position position="957"/>
    </location>
</feature>
<protein>
    <recommendedName>
        <fullName evidence="4">Ig-like domain-containing protein</fullName>
    </recommendedName>
</protein>
<feature type="chain" id="PRO_5045500430" description="Ig-like domain-containing protein" evidence="1">
    <location>
        <begin position="20"/>
        <end position="957"/>
    </location>
</feature>
<organism evidence="2 3">
    <name type="scientific">Flavobacterium solisilvae</name>
    <dbReference type="NCBI Taxonomy" id="1852019"/>
    <lineage>
        <taxon>Bacteria</taxon>
        <taxon>Pseudomonadati</taxon>
        <taxon>Bacteroidota</taxon>
        <taxon>Flavobacteriia</taxon>
        <taxon>Flavobacteriales</taxon>
        <taxon>Flavobacteriaceae</taxon>
        <taxon>Flavobacterium</taxon>
    </lineage>
</organism>
<evidence type="ECO:0000313" key="3">
    <source>
        <dbReference type="Proteomes" id="UP000767947"/>
    </source>
</evidence>
<reference evidence="2 3" key="1">
    <citation type="submission" date="2020-02" db="EMBL/GenBank/DDBJ databases">
        <title>Flavobacterium sp. genome.</title>
        <authorList>
            <person name="Jung H.S."/>
            <person name="Baek J.H."/>
            <person name="Jeon C.O."/>
        </authorList>
    </citation>
    <scope>NUCLEOTIDE SEQUENCE [LARGE SCALE GENOMIC DNA]</scope>
    <source>
        <strain evidence="2 3">SE-s27</strain>
    </source>
</reference>
<proteinExistence type="predicted"/>